<organism evidence="3 4">
    <name type="scientific">Catenulispora acidiphila (strain DSM 44928 / JCM 14897 / NBRC 102108 / NRRL B-24433 / ID139908)</name>
    <dbReference type="NCBI Taxonomy" id="479433"/>
    <lineage>
        <taxon>Bacteria</taxon>
        <taxon>Bacillati</taxon>
        <taxon>Actinomycetota</taxon>
        <taxon>Actinomycetes</taxon>
        <taxon>Catenulisporales</taxon>
        <taxon>Catenulisporaceae</taxon>
        <taxon>Catenulispora</taxon>
    </lineage>
</organism>
<gene>
    <name evidence="3" type="ordered locus">Caci_3512</name>
</gene>
<dbReference type="eggNOG" id="ENOG5033Y3U">
    <property type="taxonomic scope" value="Bacteria"/>
</dbReference>
<feature type="chain" id="PRO_5002982670" description="PknH-like extracellular domain-containing protein" evidence="2">
    <location>
        <begin position="27"/>
        <end position="279"/>
    </location>
</feature>
<keyword evidence="2" id="KW-0732">Signal</keyword>
<name>C7QAB9_CATAD</name>
<accession>C7QAB9</accession>
<dbReference type="InParanoid" id="C7QAB9"/>
<evidence type="ECO:0000256" key="2">
    <source>
        <dbReference type="SAM" id="SignalP"/>
    </source>
</evidence>
<evidence type="ECO:0008006" key="5">
    <source>
        <dbReference type="Google" id="ProtNLM"/>
    </source>
</evidence>
<protein>
    <recommendedName>
        <fullName evidence="5">PknH-like extracellular domain-containing protein</fullName>
    </recommendedName>
</protein>
<feature type="region of interest" description="Disordered" evidence="1">
    <location>
        <begin position="18"/>
        <end position="82"/>
    </location>
</feature>
<dbReference type="HOGENOM" id="CLU_996347_0_0_11"/>
<sequence precursor="true">MGCTVATTLVVAVTACSSGGSGKASAAAATTANDTSSSAPTTPPASTNTPTNPPSTTESAASTSASVPTAPPTSVPSTSASLSQTSGAYLKTLLPVSGTEALLSLGPTLPPGWTAATARELDSGPTPKPPAPSLIDGDDCTYLVKQSPTLDLAEGLSVANASEGLTSTTTSASLIIYAYAPGDAAKSLAQVRQNLASTCNGFTAMLNTGAVHVDVAATPVSNLGDEALLVKITPDGPYVDAENLVVRHGNVTLSLFANNELAPLPDLSPVAAALIGGMG</sequence>
<evidence type="ECO:0000313" key="4">
    <source>
        <dbReference type="Proteomes" id="UP000000851"/>
    </source>
</evidence>
<feature type="region of interest" description="Disordered" evidence="1">
    <location>
        <begin position="114"/>
        <end position="137"/>
    </location>
</feature>
<dbReference type="EMBL" id="CP001700">
    <property type="protein sequence ID" value="ACU72418.1"/>
    <property type="molecule type" value="Genomic_DNA"/>
</dbReference>
<proteinExistence type="predicted"/>
<evidence type="ECO:0000256" key="1">
    <source>
        <dbReference type="SAM" id="MobiDB-lite"/>
    </source>
</evidence>
<dbReference type="AlphaFoldDB" id="C7QAB9"/>
<dbReference type="Proteomes" id="UP000000851">
    <property type="component" value="Chromosome"/>
</dbReference>
<feature type="signal peptide" evidence="2">
    <location>
        <begin position="1"/>
        <end position="26"/>
    </location>
</feature>
<reference evidence="3 4" key="1">
    <citation type="journal article" date="2009" name="Stand. Genomic Sci.">
        <title>Complete genome sequence of Catenulispora acidiphila type strain (ID 139908).</title>
        <authorList>
            <person name="Copeland A."/>
            <person name="Lapidus A."/>
            <person name="Glavina Del Rio T."/>
            <person name="Nolan M."/>
            <person name="Lucas S."/>
            <person name="Chen F."/>
            <person name="Tice H."/>
            <person name="Cheng J.F."/>
            <person name="Bruce D."/>
            <person name="Goodwin L."/>
            <person name="Pitluck S."/>
            <person name="Mikhailova N."/>
            <person name="Pati A."/>
            <person name="Ivanova N."/>
            <person name="Mavromatis K."/>
            <person name="Chen A."/>
            <person name="Palaniappan K."/>
            <person name="Chain P."/>
            <person name="Land M."/>
            <person name="Hauser L."/>
            <person name="Chang Y.J."/>
            <person name="Jeffries C.D."/>
            <person name="Chertkov O."/>
            <person name="Brettin T."/>
            <person name="Detter J.C."/>
            <person name="Han C."/>
            <person name="Ali Z."/>
            <person name="Tindall B.J."/>
            <person name="Goker M."/>
            <person name="Bristow J."/>
            <person name="Eisen J.A."/>
            <person name="Markowitz V."/>
            <person name="Hugenholtz P."/>
            <person name="Kyrpides N.C."/>
            <person name="Klenk H.P."/>
        </authorList>
    </citation>
    <scope>NUCLEOTIDE SEQUENCE [LARGE SCALE GENOMIC DNA]</scope>
    <source>
        <strain evidence="4">DSM 44928 / JCM 14897 / NBRC 102108 / NRRL B-24433 / ID139908</strain>
    </source>
</reference>
<evidence type="ECO:0000313" key="3">
    <source>
        <dbReference type="EMBL" id="ACU72418.1"/>
    </source>
</evidence>
<dbReference type="KEGG" id="cai:Caci_3512"/>
<keyword evidence="4" id="KW-1185">Reference proteome</keyword>
<feature type="compositionally biased region" description="Low complexity" evidence="1">
    <location>
        <begin position="18"/>
        <end position="68"/>
    </location>
</feature>